<dbReference type="HOGENOM" id="CLU_069129_7_0_0"/>
<dbReference type="Proteomes" id="UP000007880">
    <property type="component" value="Chromosome"/>
</dbReference>
<evidence type="ECO:0000313" key="4">
    <source>
        <dbReference type="EMBL" id="BAM01838.1"/>
    </source>
</evidence>
<keyword evidence="2" id="KW-0808">Transferase</keyword>
<keyword evidence="1" id="KW-0489">Methyltransferase</keyword>
<dbReference type="InterPro" id="IPR029063">
    <property type="entry name" value="SAM-dependent_MTases_sf"/>
</dbReference>
<evidence type="ECO:0000256" key="2">
    <source>
        <dbReference type="ARBA" id="ARBA00022679"/>
    </source>
</evidence>
<dbReference type="OrthoDB" id="9811589at2"/>
<evidence type="ECO:0000259" key="3">
    <source>
        <dbReference type="Pfam" id="PF13649"/>
    </source>
</evidence>
<dbReference type="KEGG" id="cap:CLDAP_37980"/>
<sequence>MLVVPHIIDQFIWGGKVAQLGVGAQPIPRPKLTVANLASALHQMQSPEMRLLHLLFSPAQRSRYDGCMDTFHPDSQLFDRFARFYDQDYRGYEDDIEAIRMLAAECGDPILELGCGTGRALLPLVQAGYDVTGIDISPALLDCAASKLKQAGLKAHLVQADLRTFDLPVKTFAFSFCTSNTLMHFTTPADQIAVLRNAARHLRPGGRLFIDLFNPDLVRLFAVDGLTELAGHWQDEQSGAEVLKWCVRKVDPAEQLQETTFIYEEIFPDGRTQRTICPFTLRYLWRSEAELMIQVAGLRVEEVWGDFDGAPYTSDSEHLILIAAKPTG</sequence>
<reference evidence="4 5" key="1">
    <citation type="submission" date="2012-02" db="EMBL/GenBank/DDBJ databases">
        <title>Complete genome sequence of Caldilinea aerophila DSM 14535 (= NBRC 102666).</title>
        <authorList>
            <person name="Oguchi A."/>
            <person name="Hosoyama A."/>
            <person name="Sekine M."/>
            <person name="Fukai R."/>
            <person name="Kato Y."/>
            <person name="Nakamura S."/>
            <person name="Hanada S."/>
            <person name="Yamazaki S."/>
            <person name="Fujita N."/>
        </authorList>
    </citation>
    <scope>NUCLEOTIDE SEQUENCE [LARGE SCALE GENOMIC DNA]</scope>
    <source>
        <strain evidence="5">DSM 14535 / JCM 11387 / NBRC 104270 / STL-6-O1</strain>
    </source>
</reference>
<dbReference type="GO" id="GO:0008168">
    <property type="term" value="F:methyltransferase activity"/>
    <property type="evidence" value="ECO:0007669"/>
    <property type="project" value="UniProtKB-KW"/>
</dbReference>
<accession>I0I9A0</accession>
<name>I0I9A0_CALAS</name>
<keyword evidence="5" id="KW-1185">Reference proteome</keyword>
<dbReference type="eggNOG" id="COG2226">
    <property type="taxonomic scope" value="Bacteria"/>
</dbReference>
<evidence type="ECO:0000313" key="5">
    <source>
        <dbReference type="Proteomes" id="UP000007880"/>
    </source>
</evidence>
<organism evidence="4 5">
    <name type="scientific">Caldilinea aerophila (strain DSM 14535 / JCM 11387 / NBRC 104270 / STL-6-O1)</name>
    <dbReference type="NCBI Taxonomy" id="926550"/>
    <lineage>
        <taxon>Bacteria</taxon>
        <taxon>Bacillati</taxon>
        <taxon>Chloroflexota</taxon>
        <taxon>Caldilineae</taxon>
        <taxon>Caldilineales</taxon>
        <taxon>Caldilineaceae</taxon>
        <taxon>Caldilinea</taxon>
    </lineage>
</organism>
<dbReference type="eggNOG" id="COG1819">
    <property type="taxonomic scope" value="Bacteria"/>
</dbReference>
<dbReference type="EMBL" id="AP012337">
    <property type="protein sequence ID" value="BAM01838.1"/>
    <property type="molecule type" value="Genomic_DNA"/>
</dbReference>
<dbReference type="CDD" id="cd02440">
    <property type="entry name" value="AdoMet_MTases"/>
    <property type="match status" value="1"/>
</dbReference>
<dbReference type="PANTHER" id="PTHR43861">
    <property type="entry name" value="TRANS-ACONITATE 2-METHYLTRANSFERASE-RELATED"/>
    <property type="match status" value="1"/>
</dbReference>
<dbReference type="AlphaFoldDB" id="I0I9A0"/>
<gene>
    <name evidence="4" type="ordered locus">CLDAP_37980</name>
</gene>
<protein>
    <recommendedName>
        <fullName evidence="3">Methyltransferase domain-containing protein</fullName>
    </recommendedName>
</protein>
<dbReference type="GO" id="GO:0032259">
    <property type="term" value="P:methylation"/>
    <property type="evidence" value="ECO:0007669"/>
    <property type="project" value="UniProtKB-KW"/>
</dbReference>
<dbReference type="InterPro" id="IPR041698">
    <property type="entry name" value="Methyltransf_25"/>
</dbReference>
<dbReference type="RefSeq" id="WP_014435061.1">
    <property type="nucleotide sequence ID" value="NC_017079.1"/>
</dbReference>
<dbReference type="Pfam" id="PF13649">
    <property type="entry name" value="Methyltransf_25"/>
    <property type="match status" value="1"/>
</dbReference>
<dbReference type="SUPFAM" id="SSF53756">
    <property type="entry name" value="UDP-Glycosyltransferase/glycogen phosphorylase"/>
    <property type="match status" value="1"/>
</dbReference>
<dbReference type="STRING" id="926550.CLDAP_37980"/>
<dbReference type="Gene3D" id="3.40.50.2000">
    <property type="entry name" value="Glycogen Phosphorylase B"/>
    <property type="match status" value="1"/>
</dbReference>
<proteinExistence type="predicted"/>
<dbReference type="PANTHER" id="PTHR43861:SF1">
    <property type="entry name" value="TRANS-ACONITATE 2-METHYLTRANSFERASE"/>
    <property type="match status" value="1"/>
</dbReference>
<feature type="domain" description="Methyltransferase" evidence="3">
    <location>
        <begin position="110"/>
        <end position="206"/>
    </location>
</feature>
<dbReference type="Gene3D" id="3.40.50.150">
    <property type="entry name" value="Vaccinia Virus protein VP39"/>
    <property type="match status" value="1"/>
</dbReference>
<dbReference type="SUPFAM" id="SSF53335">
    <property type="entry name" value="S-adenosyl-L-methionine-dependent methyltransferases"/>
    <property type="match status" value="1"/>
</dbReference>
<evidence type="ECO:0000256" key="1">
    <source>
        <dbReference type="ARBA" id="ARBA00022603"/>
    </source>
</evidence>